<feature type="domain" description="Glycosyltransferase subfamily 4-like N-terminal" evidence="3">
    <location>
        <begin position="54"/>
        <end position="172"/>
    </location>
</feature>
<keyword evidence="1" id="KW-0328">Glycosyltransferase</keyword>
<gene>
    <name evidence="4" type="ORF">D1781_10535</name>
</gene>
<proteinExistence type="predicted"/>
<dbReference type="GO" id="GO:0016757">
    <property type="term" value="F:glycosyltransferase activity"/>
    <property type="evidence" value="ECO:0007669"/>
    <property type="project" value="UniProtKB-KW"/>
</dbReference>
<dbReference type="OrthoDB" id="9801609at2"/>
<accession>A0A3A1TWG3</accession>
<dbReference type="Pfam" id="PF13692">
    <property type="entry name" value="Glyco_trans_1_4"/>
    <property type="match status" value="1"/>
</dbReference>
<sequence length="365" mass="39783">MRLVVDCRYIRRDGRHDGISRFTAGITAGLGRLTPLTMLIDDERQLALLPDLPWARTRPPASPLEPLIPRVVNRLRPDVVFCPLQTSGSIGRRYGLVLTLHDLIYYRHRTPPAEFAWWVRLGWRLLYASYLPQRLLLDRADEVVTVSETVAGEIAAHRLTRRPVTVVPNAADGAPLERAAPGERERSIVYMGAFIGYKDVPTLVRAAGLLPGWTLHLASRVPAGVRASLTSLAEASGAAVVFHDGVDEAAYAALLDRATALVTASLDEGFGLPVVEAMQRGVPVVLTDIPIFREVGGDAALYAPAGDAAAFAAAVRRLEDPGEWDRRSNAALEQAGRYSWDASAARLLPVLERVAAARRTRVSRG</sequence>
<name>A0A3A1TWG3_9MICO</name>
<keyword evidence="5" id="KW-1185">Reference proteome</keyword>
<organism evidence="4 5">
    <name type="scientific">Amnibacterium setariae</name>
    <dbReference type="NCBI Taxonomy" id="2306585"/>
    <lineage>
        <taxon>Bacteria</taxon>
        <taxon>Bacillati</taxon>
        <taxon>Actinomycetota</taxon>
        <taxon>Actinomycetes</taxon>
        <taxon>Micrococcales</taxon>
        <taxon>Microbacteriaceae</taxon>
        <taxon>Amnibacterium</taxon>
    </lineage>
</organism>
<evidence type="ECO:0000259" key="3">
    <source>
        <dbReference type="Pfam" id="PF13439"/>
    </source>
</evidence>
<dbReference type="Proteomes" id="UP000265742">
    <property type="component" value="Unassembled WGS sequence"/>
</dbReference>
<evidence type="ECO:0000256" key="1">
    <source>
        <dbReference type="ARBA" id="ARBA00022676"/>
    </source>
</evidence>
<evidence type="ECO:0000313" key="4">
    <source>
        <dbReference type="EMBL" id="RIX27948.1"/>
    </source>
</evidence>
<dbReference type="InterPro" id="IPR028098">
    <property type="entry name" value="Glyco_trans_4-like_N"/>
</dbReference>
<dbReference type="AlphaFoldDB" id="A0A3A1TWG3"/>
<dbReference type="SUPFAM" id="SSF53756">
    <property type="entry name" value="UDP-Glycosyltransferase/glycogen phosphorylase"/>
    <property type="match status" value="1"/>
</dbReference>
<dbReference type="Pfam" id="PF13439">
    <property type="entry name" value="Glyco_transf_4"/>
    <property type="match status" value="1"/>
</dbReference>
<keyword evidence="2 4" id="KW-0808">Transferase</keyword>
<dbReference type="PANTHER" id="PTHR46401">
    <property type="entry name" value="GLYCOSYLTRANSFERASE WBBK-RELATED"/>
    <property type="match status" value="1"/>
</dbReference>
<dbReference type="PANTHER" id="PTHR46401:SF2">
    <property type="entry name" value="GLYCOSYLTRANSFERASE WBBK-RELATED"/>
    <property type="match status" value="1"/>
</dbReference>
<evidence type="ECO:0000256" key="2">
    <source>
        <dbReference type="ARBA" id="ARBA00022679"/>
    </source>
</evidence>
<evidence type="ECO:0000313" key="5">
    <source>
        <dbReference type="Proteomes" id="UP000265742"/>
    </source>
</evidence>
<dbReference type="EMBL" id="QXTG01000002">
    <property type="protein sequence ID" value="RIX27948.1"/>
    <property type="molecule type" value="Genomic_DNA"/>
</dbReference>
<comment type="caution">
    <text evidence="4">The sequence shown here is derived from an EMBL/GenBank/DDBJ whole genome shotgun (WGS) entry which is preliminary data.</text>
</comment>
<dbReference type="RefSeq" id="WP_119482258.1">
    <property type="nucleotide sequence ID" value="NZ_QXTG01000002.1"/>
</dbReference>
<dbReference type="Gene3D" id="3.40.50.2000">
    <property type="entry name" value="Glycogen Phosphorylase B"/>
    <property type="match status" value="2"/>
</dbReference>
<dbReference type="CDD" id="cd03809">
    <property type="entry name" value="GT4_MtfB-like"/>
    <property type="match status" value="1"/>
</dbReference>
<protein>
    <submittedName>
        <fullName evidence="4">Glycosyltransferase family 1 protein</fullName>
    </submittedName>
</protein>
<reference evidence="5" key="1">
    <citation type="submission" date="2018-09" db="EMBL/GenBank/DDBJ databases">
        <authorList>
            <person name="Kim I."/>
        </authorList>
    </citation>
    <scope>NUCLEOTIDE SEQUENCE [LARGE SCALE GENOMIC DNA]</scope>
    <source>
        <strain evidence="5">DD4a</strain>
    </source>
</reference>